<dbReference type="GO" id="GO:0006508">
    <property type="term" value="P:proteolysis"/>
    <property type="evidence" value="ECO:0007669"/>
    <property type="project" value="InterPro"/>
</dbReference>
<proteinExistence type="predicted"/>
<dbReference type="SUPFAM" id="SSF53474">
    <property type="entry name" value="alpha/beta-Hydrolases"/>
    <property type="match status" value="1"/>
</dbReference>
<reference evidence="4" key="1">
    <citation type="submission" date="2024-02" db="UniProtKB">
        <authorList>
            <consortium name="WormBaseParasite"/>
        </authorList>
    </citation>
    <scope>IDENTIFICATION</scope>
</reference>
<sequence>MSGVLEICFNGTGSPASPSAIAAKELCNANLYDPYDKEFEELLYKCLTKAPLEALEQIDLKQEKNWVLFADGYYFPKSGHESMDRSSRGHEFLIGLTTGEWAFFENLFAKYMGRTDYSSARFRKTITAYMGISDDRLDTLENFYTQKYDPKLYSTRTITSETVITAEQWFWFEVVVNSMTDLVFHVPIVSEVEKLRNARVPPSLFVYTYNATLAARSWDENRHASHSDELPWLFGDLKKIITESPGYRKVLLFFAKNGQLGNFATTGIVDDSRPNNTVLFENVFYYHEANGIDGFCPRARDLMQTLGISKNESQGPKREFDCGKTSVDPISWNFGSRKLKIHQGVDSRDSSYPYFVRVEHVDETTNLKTNCGGSYIAPKWVMTAASCVRKNVRWYYYLSYRFRQGNKVEIQAQSQTARVWEHGDVALLELETDIDTSDDFGRRVCLEARGLTLKEPMIAFGMGDGEKAKVQEAVLRADCLDEQDTFCGRGKATTKANVL</sequence>
<keyword evidence="1" id="KW-1015">Disulfide bond</keyword>
<dbReference type="Gene3D" id="2.40.10.10">
    <property type="entry name" value="Trypsin-like serine proteases"/>
    <property type="match status" value="1"/>
</dbReference>
<dbReference type="InterPro" id="IPR009003">
    <property type="entry name" value="Peptidase_S1_PA"/>
</dbReference>
<dbReference type="SMART" id="SM00020">
    <property type="entry name" value="Tryp_SPc"/>
    <property type="match status" value="1"/>
</dbReference>
<evidence type="ECO:0000313" key="4">
    <source>
        <dbReference type="WBParaSite" id="MBELARI_LOCUS13620"/>
    </source>
</evidence>
<keyword evidence="3" id="KW-1185">Reference proteome</keyword>
<dbReference type="InterPro" id="IPR043504">
    <property type="entry name" value="Peptidase_S1_PA_chymotrypsin"/>
</dbReference>
<evidence type="ECO:0000259" key="2">
    <source>
        <dbReference type="SMART" id="SM00020"/>
    </source>
</evidence>
<dbReference type="Gene3D" id="3.40.50.1820">
    <property type="entry name" value="alpha/beta hydrolase"/>
    <property type="match status" value="1"/>
</dbReference>
<dbReference type="GO" id="GO:0004252">
    <property type="term" value="F:serine-type endopeptidase activity"/>
    <property type="evidence" value="ECO:0007669"/>
    <property type="project" value="InterPro"/>
</dbReference>
<organism evidence="3 4">
    <name type="scientific">Mesorhabditis belari</name>
    <dbReference type="NCBI Taxonomy" id="2138241"/>
    <lineage>
        <taxon>Eukaryota</taxon>
        <taxon>Metazoa</taxon>
        <taxon>Ecdysozoa</taxon>
        <taxon>Nematoda</taxon>
        <taxon>Chromadorea</taxon>
        <taxon>Rhabditida</taxon>
        <taxon>Rhabditina</taxon>
        <taxon>Rhabditomorpha</taxon>
        <taxon>Rhabditoidea</taxon>
        <taxon>Rhabditidae</taxon>
        <taxon>Mesorhabditinae</taxon>
        <taxon>Mesorhabditis</taxon>
    </lineage>
</organism>
<dbReference type="InterPro" id="IPR029058">
    <property type="entry name" value="AB_hydrolase_fold"/>
</dbReference>
<dbReference type="InterPro" id="IPR001254">
    <property type="entry name" value="Trypsin_dom"/>
</dbReference>
<accession>A0AAF3EHY6</accession>
<dbReference type="PANTHER" id="PTHR24253:SF153">
    <property type="entry name" value="SERINE PROTEASE HEPSIN"/>
    <property type="match status" value="1"/>
</dbReference>
<dbReference type="SUPFAM" id="SSF50494">
    <property type="entry name" value="Trypsin-like serine proteases"/>
    <property type="match status" value="1"/>
</dbReference>
<dbReference type="PANTHER" id="PTHR24253">
    <property type="entry name" value="TRANSMEMBRANE PROTEASE SERINE"/>
    <property type="match status" value="1"/>
</dbReference>
<dbReference type="AlphaFoldDB" id="A0AAF3EHY6"/>
<name>A0AAF3EHY6_9BILA</name>
<dbReference type="Pfam" id="PF00135">
    <property type="entry name" value="COesterase"/>
    <property type="match status" value="1"/>
</dbReference>
<dbReference type="Proteomes" id="UP000887575">
    <property type="component" value="Unassembled WGS sequence"/>
</dbReference>
<evidence type="ECO:0000313" key="3">
    <source>
        <dbReference type="Proteomes" id="UP000887575"/>
    </source>
</evidence>
<evidence type="ECO:0000256" key="1">
    <source>
        <dbReference type="ARBA" id="ARBA00023157"/>
    </source>
</evidence>
<dbReference type="WBParaSite" id="MBELARI_LOCUS13620">
    <property type="protein sequence ID" value="MBELARI_LOCUS13620"/>
    <property type="gene ID" value="MBELARI_LOCUS13620"/>
</dbReference>
<dbReference type="Pfam" id="PF00089">
    <property type="entry name" value="Trypsin"/>
    <property type="match status" value="1"/>
</dbReference>
<feature type="domain" description="Peptidase S1" evidence="2">
    <location>
        <begin position="340"/>
        <end position="499"/>
    </location>
</feature>
<dbReference type="InterPro" id="IPR002018">
    <property type="entry name" value="CarbesteraseB"/>
</dbReference>
<protein>
    <recommendedName>
        <fullName evidence="2">Peptidase S1 domain-containing protein</fullName>
    </recommendedName>
</protein>